<dbReference type="EMBL" id="JAESDN010000005">
    <property type="protein sequence ID" value="KAG7050049.1"/>
    <property type="molecule type" value="Genomic_DNA"/>
</dbReference>
<feature type="compositionally biased region" description="Low complexity" evidence="1">
    <location>
        <begin position="146"/>
        <end position="172"/>
    </location>
</feature>
<gene>
    <name evidence="2" type="ORF">JMJ77_012805</name>
</gene>
<comment type="caution">
    <text evidence="2">The sequence shown here is derived from an EMBL/GenBank/DDBJ whole genome shotgun (WGS) entry which is preliminary data.</text>
</comment>
<accession>A0A9P7R6Y3</accession>
<proteinExistence type="predicted"/>
<feature type="region of interest" description="Disordered" evidence="1">
    <location>
        <begin position="136"/>
        <end position="177"/>
    </location>
</feature>
<dbReference type="AlphaFoldDB" id="A0A9P7R6Y3"/>
<evidence type="ECO:0000313" key="2">
    <source>
        <dbReference type="EMBL" id="KAG7050049.1"/>
    </source>
</evidence>
<dbReference type="Proteomes" id="UP000699042">
    <property type="component" value="Unassembled WGS sequence"/>
</dbReference>
<evidence type="ECO:0000313" key="3">
    <source>
        <dbReference type="Proteomes" id="UP000699042"/>
    </source>
</evidence>
<sequence>MLSTVQVVVDALLDVLIEFADSAIGLLDTKVHIPVISDILNDIGIPDVSYLDLVCWIPAMSYTVIYKIANQEAPFAAHEAEVQAFIAADNWEALQTCLGPKQSRSRAESPRGQEGDHMVTAVAIREPSNTVIVHQEQHSNTHRSKTSVTSISSAASVTSTSTAPTSPTSTRSNKPADRTFRQEIYHLGHLIDSTTRLMAAYVDYCEVLAPAADNPYSTFSTVLLVLGESSAIAADIAVENAPLEDSATSALSKILTLFRVAALVGFNELVQHQVGHWGFQSMVVTSDLRVKGAGIDAILAIPAVMISLDHLCEIARDVAGGGDMNWEQGAAVTGEFSNIASYVSRICYYFAAQATPAGPQFAGIMVFANIAGAGLEFAEAEM</sequence>
<protein>
    <submittedName>
        <fullName evidence="2">Outer membrane protein</fullName>
    </submittedName>
</protein>
<name>A0A9P7R6Y3_9PEZI</name>
<evidence type="ECO:0000256" key="1">
    <source>
        <dbReference type="SAM" id="MobiDB-lite"/>
    </source>
</evidence>
<reference evidence="2" key="1">
    <citation type="submission" date="2021-05" db="EMBL/GenBank/DDBJ databases">
        <title>Comparative genomics of three Colletotrichum scovillei strains and genetic complementation revealed genes involved fungal growth and virulence on chili pepper.</title>
        <authorList>
            <person name="Hsieh D.-K."/>
            <person name="Chuang S.-C."/>
            <person name="Chen C.-Y."/>
            <person name="Chao Y.-T."/>
            <person name="Lu M.-Y.J."/>
            <person name="Lee M.-H."/>
            <person name="Shih M.-C."/>
        </authorList>
    </citation>
    <scope>NUCLEOTIDE SEQUENCE</scope>
    <source>
        <strain evidence="2">Coll-153</strain>
    </source>
</reference>
<keyword evidence="3" id="KW-1185">Reference proteome</keyword>
<organism evidence="2 3">
    <name type="scientific">Colletotrichum scovillei</name>
    <dbReference type="NCBI Taxonomy" id="1209932"/>
    <lineage>
        <taxon>Eukaryota</taxon>
        <taxon>Fungi</taxon>
        <taxon>Dikarya</taxon>
        <taxon>Ascomycota</taxon>
        <taxon>Pezizomycotina</taxon>
        <taxon>Sordariomycetes</taxon>
        <taxon>Hypocreomycetidae</taxon>
        <taxon>Glomerellales</taxon>
        <taxon>Glomerellaceae</taxon>
        <taxon>Colletotrichum</taxon>
        <taxon>Colletotrichum acutatum species complex</taxon>
    </lineage>
</organism>